<evidence type="ECO:0000313" key="2">
    <source>
        <dbReference type="Proteomes" id="UP000823634"/>
    </source>
</evidence>
<reference evidence="1" key="2">
    <citation type="journal article" date="2021" name="PeerJ">
        <title>Extensive microbial diversity within the chicken gut microbiome revealed by metagenomics and culture.</title>
        <authorList>
            <person name="Gilroy R."/>
            <person name="Ravi A."/>
            <person name="Getino M."/>
            <person name="Pursley I."/>
            <person name="Horton D.L."/>
            <person name="Alikhan N.F."/>
            <person name="Baker D."/>
            <person name="Gharbi K."/>
            <person name="Hall N."/>
            <person name="Watson M."/>
            <person name="Adriaenssens E.M."/>
            <person name="Foster-Nyarko E."/>
            <person name="Jarju S."/>
            <person name="Secka A."/>
            <person name="Antonio M."/>
            <person name="Oren A."/>
            <person name="Chaudhuri R.R."/>
            <person name="La Ragione R."/>
            <person name="Hildebrand F."/>
            <person name="Pallen M.J."/>
        </authorList>
    </citation>
    <scope>NUCLEOTIDE SEQUENCE</scope>
    <source>
        <strain evidence="1">17113</strain>
    </source>
</reference>
<dbReference type="SUPFAM" id="SSF52058">
    <property type="entry name" value="L domain-like"/>
    <property type="match status" value="1"/>
</dbReference>
<dbReference type="EMBL" id="JADINA010000001">
    <property type="protein sequence ID" value="MBO8425714.1"/>
    <property type="molecule type" value="Genomic_DNA"/>
</dbReference>
<dbReference type="InterPro" id="IPR026906">
    <property type="entry name" value="LRR_5"/>
</dbReference>
<dbReference type="InterPro" id="IPR032675">
    <property type="entry name" value="LRR_dom_sf"/>
</dbReference>
<gene>
    <name evidence="1" type="ORF">IAC61_00140</name>
</gene>
<name>A0A9D9DI62_9FIRM</name>
<dbReference type="Pfam" id="PF13306">
    <property type="entry name" value="LRR_5"/>
    <property type="match status" value="1"/>
</dbReference>
<dbReference type="PROSITE" id="PS51257">
    <property type="entry name" value="PROKAR_LIPOPROTEIN"/>
    <property type="match status" value="1"/>
</dbReference>
<sequence>MKTARALLFSLPLLLSCGNGSSSGLKGNPDDYFRIDFYSDYQGIDYSSPDISKAELLGHAYVLKTAENRSAFFSNESTDDPYDFVSAQSSSAGHYQDFIGWTGYYEEGTSFDGTSIGGESIDLDDVKGSGAVFATFELKAYSYQLSIFDNGQSLYSGMLEYGSEVTLDFESQSYSFLEQRGEFSYSAPDYHTEGEFAGFEVITYVALDDGSSAEQSQTYDYSTTIPVTQRTRIESVYREYQSSFALTLSSPLGLPEGASWLDGDGSYQIVYDEGVYGQNGSLALDGLKEEVTFGERSFSLTGFQGVYGDGEDVPESLRGKSVDPNHIRFDCTLSPVYSENPIAVFLSDSLGNDLGTINAKYGEPASLPSVPDSNGYTFSGTWLCDGAIFDPSTPIEGPLSLVAEMVEREVEREVNVLGGASQSLNAAFEYSLSLEGYELTGLNYKQGQSQDDFENGIGPVDLVSLSLEKPIKGVRPLSGDCLRNIVSLTFPESLQSLSPSALSSLSRLQSIDLSSTNLKTIGFHAFKDCLSLLSVLLPSGLGYIGYSAFEGCQNLNSFELNGASTASFDPDWFLGCPYLESLYA</sequence>
<organism evidence="1 2">
    <name type="scientific">Candidatus Alloenteromonas pullistercoris</name>
    <dbReference type="NCBI Taxonomy" id="2840785"/>
    <lineage>
        <taxon>Bacteria</taxon>
        <taxon>Bacillati</taxon>
        <taxon>Bacillota</taxon>
        <taxon>Bacillota incertae sedis</taxon>
        <taxon>Candidatus Alloenteromonas</taxon>
    </lineage>
</organism>
<dbReference type="AlphaFoldDB" id="A0A9D9DI62"/>
<dbReference type="Proteomes" id="UP000823634">
    <property type="component" value="Unassembled WGS sequence"/>
</dbReference>
<protein>
    <submittedName>
        <fullName evidence="1">Leucine-rich repeat protein</fullName>
    </submittedName>
</protein>
<accession>A0A9D9DI62</accession>
<dbReference type="Gene3D" id="3.80.10.10">
    <property type="entry name" value="Ribonuclease Inhibitor"/>
    <property type="match status" value="1"/>
</dbReference>
<reference evidence="1" key="1">
    <citation type="submission" date="2020-10" db="EMBL/GenBank/DDBJ databases">
        <authorList>
            <person name="Gilroy R."/>
        </authorList>
    </citation>
    <scope>NUCLEOTIDE SEQUENCE</scope>
    <source>
        <strain evidence="1">17113</strain>
    </source>
</reference>
<comment type="caution">
    <text evidence="1">The sequence shown here is derived from an EMBL/GenBank/DDBJ whole genome shotgun (WGS) entry which is preliminary data.</text>
</comment>
<evidence type="ECO:0000313" key="1">
    <source>
        <dbReference type="EMBL" id="MBO8425714.1"/>
    </source>
</evidence>
<proteinExistence type="predicted"/>